<dbReference type="Gene3D" id="3.40.1360.10">
    <property type="match status" value="1"/>
</dbReference>
<evidence type="ECO:0000256" key="1">
    <source>
        <dbReference type="SAM" id="MobiDB-lite"/>
    </source>
</evidence>
<dbReference type="RefSeq" id="WP_184585444.1">
    <property type="nucleotide sequence ID" value="NZ_JACHJT010000003.1"/>
</dbReference>
<dbReference type="Proteomes" id="UP000523007">
    <property type="component" value="Unassembled WGS sequence"/>
</dbReference>
<dbReference type="CDD" id="cd01029">
    <property type="entry name" value="TOPRIM_primases"/>
    <property type="match status" value="1"/>
</dbReference>
<dbReference type="EMBL" id="JACHJT010000003">
    <property type="protein sequence ID" value="MBB4935675.1"/>
    <property type="molecule type" value="Genomic_DNA"/>
</dbReference>
<comment type="caution">
    <text evidence="2">The sequence shown here is derived from an EMBL/GenBank/DDBJ whole genome shotgun (WGS) entry which is preliminary data.</text>
</comment>
<dbReference type="Gene3D" id="3.40.50.300">
    <property type="entry name" value="P-loop containing nucleotide triphosphate hydrolases"/>
    <property type="match status" value="1"/>
</dbReference>
<dbReference type="InterPro" id="IPR034154">
    <property type="entry name" value="TOPRIM_DnaG/twinkle"/>
</dbReference>
<evidence type="ECO:0008006" key="4">
    <source>
        <dbReference type="Google" id="ProtNLM"/>
    </source>
</evidence>
<dbReference type="SUPFAM" id="SSF52540">
    <property type="entry name" value="P-loop containing nucleoside triphosphate hydrolases"/>
    <property type="match status" value="1"/>
</dbReference>
<feature type="region of interest" description="Disordered" evidence="1">
    <location>
        <begin position="261"/>
        <end position="293"/>
    </location>
</feature>
<evidence type="ECO:0000313" key="3">
    <source>
        <dbReference type="Proteomes" id="UP000523007"/>
    </source>
</evidence>
<protein>
    <recommendedName>
        <fullName evidence="4">AAA domain-containing protein</fullName>
    </recommendedName>
</protein>
<accession>A0A7W7RPB0</accession>
<proteinExistence type="predicted"/>
<gene>
    <name evidence="2" type="ORF">F4561_006584</name>
</gene>
<evidence type="ECO:0000313" key="2">
    <source>
        <dbReference type="EMBL" id="MBB4935675.1"/>
    </source>
</evidence>
<name>A0A7W7RPB0_9ACTN</name>
<dbReference type="InterPro" id="IPR027417">
    <property type="entry name" value="P-loop_NTPase"/>
</dbReference>
<feature type="region of interest" description="Disordered" evidence="1">
    <location>
        <begin position="600"/>
        <end position="651"/>
    </location>
</feature>
<organism evidence="2 3">
    <name type="scientific">Lipingzhangella halophila</name>
    <dbReference type="NCBI Taxonomy" id="1783352"/>
    <lineage>
        <taxon>Bacteria</taxon>
        <taxon>Bacillati</taxon>
        <taxon>Actinomycetota</taxon>
        <taxon>Actinomycetes</taxon>
        <taxon>Streptosporangiales</taxon>
        <taxon>Nocardiopsidaceae</taxon>
        <taxon>Lipingzhangella</taxon>
    </lineage>
</organism>
<sequence length="694" mass="74716">MSSTDVLQDIVLPRLEGARSHHGYYMARCPAHDDGRASLSVSAGKEHPVVFTCHAGCESHVILDALGLDWDALCAPRDEQRHRGEWTPYGEATAVYPYADEHGQVLYEVLRTLDKQFPVRVPDRTKRSGYRWSLKDTRRVLYRLPQVLAAAADGRTVYVVEGEKDAERLVAAGCEATCNPGGAGKWRTEYAQHLAGAHVVIVADNDAPNEKGRRSGWEHARTVGQSLSGVAASVRAVQAAAGKDATDHLAAGYPVEAFVDLDPATGEPHADEGQERPEPSHTVPQDDETDENPLVTARASEIRAALLDSEGMDALPPPEPLVEGMLYLDSLAWLHGKPGHGKSFVALDWAAHVAHGLSWQGRATTRGEVLYLVAEGTAGVAERKRAWESLMGHRMGVTFLPMAVQLLSRTDATAFAQVAAEMRPVMVVIDTQARVTVGADENSSQDMGQLVAAADELRQSTGACVLLVHHEARSGETLRGSTAMEGAATSVVRASKDGALIRLDNPKQKDAPPFDPILLTLSEMGDSAVILSHGGSGTAAQATESERTILRAMWDSFGTTGASSTNLREVSGVPKSSFFRAVNALLKRGELVNAGTDKRHHYVLSDPPGEGGVPRRPKPSHGTAVHRPTVPHSFRSGTGGTETYQNGREFEPADPLVPCRGSGCNHRIHPERYPDHLCESHGGRYVPTPHKEAS</sequence>
<feature type="compositionally biased region" description="Basic and acidic residues" evidence="1">
    <location>
        <begin position="268"/>
        <end position="279"/>
    </location>
</feature>
<reference evidence="2 3" key="1">
    <citation type="submission" date="2020-08" db="EMBL/GenBank/DDBJ databases">
        <title>Sequencing the genomes of 1000 actinobacteria strains.</title>
        <authorList>
            <person name="Klenk H.-P."/>
        </authorList>
    </citation>
    <scope>NUCLEOTIDE SEQUENCE [LARGE SCALE GENOMIC DNA]</scope>
    <source>
        <strain evidence="2 3">DSM 102030</strain>
    </source>
</reference>
<dbReference type="Pfam" id="PF13481">
    <property type="entry name" value="AAA_25"/>
    <property type="match status" value="1"/>
</dbReference>
<keyword evidence="3" id="KW-1185">Reference proteome</keyword>
<dbReference type="AlphaFoldDB" id="A0A7W7RPB0"/>